<protein>
    <submittedName>
        <fullName evidence="7">APC family permease</fullName>
    </submittedName>
</protein>
<feature type="transmembrane region" description="Helical" evidence="6">
    <location>
        <begin position="157"/>
        <end position="177"/>
    </location>
</feature>
<dbReference type="InterPro" id="IPR002293">
    <property type="entry name" value="AA/rel_permease1"/>
</dbReference>
<organism evidence="7 8">
    <name type="scientific">Kutzneria chonburiensis</name>
    <dbReference type="NCBI Taxonomy" id="1483604"/>
    <lineage>
        <taxon>Bacteria</taxon>
        <taxon>Bacillati</taxon>
        <taxon>Actinomycetota</taxon>
        <taxon>Actinomycetes</taxon>
        <taxon>Pseudonocardiales</taxon>
        <taxon>Pseudonocardiaceae</taxon>
        <taxon>Kutzneria</taxon>
    </lineage>
</organism>
<feature type="transmembrane region" description="Helical" evidence="6">
    <location>
        <begin position="417"/>
        <end position="434"/>
    </location>
</feature>
<dbReference type="Gene3D" id="1.20.1740.10">
    <property type="entry name" value="Amino acid/polyamine transporter I"/>
    <property type="match status" value="1"/>
</dbReference>
<dbReference type="PANTHER" id="PTHR42770:SF16">
    <property type="entry name" value="AMINO ACID PERMEASE"/>
    <property type="match status" value="1"/>
</dbReference>
<evidence type="ECO:0000256" key="3">
    <source>
        <dbReference type="ARBA" id="ARBA00022692"/>
    </source>
</evidence>
<accession>A0ABV6MT70</accession>
<keyword evidence="3 6" id="KW-0812">Transmembrane</keyword>
<dbReference type="EMBL" id="JBHLUD010000006">
    <property type="protein sequence ID" value="MFC0543518.1"/>
    <property type="molecule type" value="Genomic_DNA"/>
</dbReference>
<feature type="transmembrane region" description="Helical" evidence="6">
    <location>
        <begin position="49"/>
        <end position="68"/>
    </location>
</feature>
<dbReference type="PIRSF" id="PIRSF006060">
    <property type="entry name" value="AA_transporter"/>
    <property type="match status" value="1"/>
</dbReference>
<evidence type="ECO:0000313" key="8">
    <source>
        <dbReference type="Proteomes" id="UP001589810"/>
    </source>
</evidence>
<feature type="transmembrane region" description="Helical" evidence="6">
    <location>
        <begin position="89"/>
        <end position="107"/>
    </location>
</feature>
<dbReference type="Pfam" id="PF13520">
    <property type="entry name" value="AA_permease_2"/>
    <property type="match status" value="1"/>
</dbReference>
<dbReference type="Proteomes" id="UP001589810">
    <property type="component" value="Unassembled WGS sequence"/>
</dbReference>
<name>A0ABV6MT70_9PSEU</name>
<keyword evidence="5 6" id="KW-0472">Membrane</keyword>
<evidence type="ECO:0000256" key="1">
    <source>
        <dbReference type="ARBA" id="ARBA00004651"/>
    </source>
</evidence>
<evidence type="ECO:0000256" key="6">
    <source>
        <dbReference type="SAM" id="Phobius"/>
    </source>
</evidence>
<evidence type="ECO:0000256" key="2">
    <source>
        <dbReference type="ARBA" id="ARBA00022475"/>
    </source>
</evidence>
<comment type="subcellular location">
    <subcellularLocation>
        <location evidence="1">Cell membrane</location>
        <topology evidence="1">Multi-pass membrane protein</topology>
    </subcellularLocation>
</comment>
<dbReference type="InterPro" id="IPR050367">
    <property type="entry name" value="APC_superfamily"/>
</dbReference>
<evidence type="ECO:0000256" key="4">
    <source>
        <dbReference type="ARBA" id="ARBA00022989"/>
    </source>
</evidence>
<sequence length="444" mass="47940">MSELADFGYRQELKRSLRLRDLLVYGLIFMVPIAPFAIFGVVFNAAKGMVPLTYVIGLVAMLFTALSYREMSRAFPVAGSVYSYAGRGIAPWVGFLAGWAILLDYLLVPTLLYVTGAAALGTVVPVVPQWLWVVLFVVLNTVVNLAGIETTAQVNRWFLIGELVVLAIFVVAAVITVSARGAWSFTPFFNAAEFSPGLVFAALSVAVLSFLGFDAISTQSEEVQGGPRVVGRATVISLCLVAVLFIVQTWLAAMLVPGTTEFVGQDATNQAFYQVAGLAAGPWLTVLVAITSALAAAVANSLVAQNATARLLFSMARDHTLPSFLAHVNQKRRVPERAVLLVAVVSLILGIFFVGQIEFLSTLVNFGALFAFLMLHVSVAVYHLIKRRQRTFGMHLAVPLIGFVIIGYVLLNADDDAKIGGLIWLAVGVVVIVVRKLTRRPIDH</sequence>
<reference evidence="7 8" key="1">
    <citation type="submission" date="2024-09" db="EMBL/GenBank/DDBJ databases">
        <authorList>
            <person name="Sun Q."/>
            <person name="Mori K."/>
        </authorList>
    </citation>
    <scope>NUCLEOTIDE SEQUENCE [LARGE SCALE GENOMIC DNA]</scope>
    <source>
        <strain evidence="7 8">TBRC 1432</strain>
    </source>
</reference>
<evidence type="ECO:0000313" key="7">
    <source>
        <dbReference type="EMBL" id="MFC0543518.1"/>
    </source>
</evidence>
<feature type="transmembrane region" description="Helical" evidence="6">
    <location>
        <begin position="197"/>
        <end position="217"/>
    </location>
</feature>
<comment type="caution">
    <text evidence="7">The sequence shown here is derived from an EMBL/GenBank/DDBJ whole genome shotgun (WGS) entry which is preliminary data.</text>
</comment>
<dbReference type="PANTHER" id="PTHR42770">
    <property type="entry name" value="AMINO ACID TRANSPORTER-RELATED"/>
    <property type="match status" value="1"/>
</dbReference>
<feature type="transmembrane region" description="Helical" evidence="6">
    <location>
        <begin position="229"/>
        <end position="251"/>
    </location>
</feature>
<feature type="transmembrane region" description="Helical" evidence="6">
    <location>
        <begin position="22"/>
        <end position="43"/>
    </location>
</feature>
<dbReference type="RefSeq" id="WP_273940065.1">
    <property type="nucleotide sequence ID" value="NZ_CP097263.1"/>
</dbReference>
<feature type="transmembrane region" description="Helical" evidence="6">
    <location>
        <begin position="127"/>
        <end position="145"/>
    </location>
</feature>
<feature type="transmembrane region" description="Helical" evidence="6">
    <location>
        <begin position="392"/>
        <end position="411"/>
    </location>
</feature>
<gene>
    <name evidence="7" type="ORF">ACFFH7_18600</name>
</gene>
<feature type="transmembrane region" description="Helical" evidence="6">
    <location>
        <begin position="271"/>
        <end position="303"/>
    </location>
</feature>
<feature type="transmembrane region" description="Helical" evidence="6">
    <location>
        <begin position="363"/>
        <end position="385"/>
    </location>
</feature>
<keyword evidence="8" id="KW-1185">Reference proteome</keyword>
<evidence type="ECO:0000256" key="5">
    <source>
        <dbReference type="ARBA" id="ARBA00023136"/>
    </source>
</evidence>
<keyword evidence="2" id="KW-1003">Cell membrane</keyword>
<feature type="transmembrane region" description="Helical" evidence="6">
    <location>
        <begin position="338"/>
        <end position="357"/>
    </location>
</feature>
<keyword evidence="4 6" id="KW-1133">Transmembrane helix</keyword>
<proteinExistence type="predicted"/>